<dbReference type="NCBIfam" id="NF001273">
    <property type="entry name" value="PRK00230.1"/>
    <property type="match status" value="1"/>
</dbReference>
<feature type="active site" description="For OMPdecase activity" evidence="10">
    <location>
        <position position="61"/>
    </location>
</feature>
<feature type="binding site" evidence="9 11">
    <location>
        <position position="213"/>
    </location>
    <ligand>
        <name>substrate</name>
    </ligand>
</feature>
<dbReference type="AlphaFoldDB" id="A0A937HH95"/>
<dbReference type="GO" id="GO:0005829">
    <property type="term" value="C:cytosol"/>
    <property type="evidence" value="ECO:0007669"/>
    <property type="project" value="TreeGrafter"/>
</dbReference>
<dbReference type="SMART" id="SM00934">
    <property type="entry name" value="OMPdecase"/>
    <property type="match status" value="1"/>
</dbReference>
<feature type="binding site" evidence="9 11">
    <location>
        <position position="183"/>
    </location>
    <ligand>
        <name>substrate</name>
    </ligand>
</feature>
<dbReference type="InterPro" id="IPR014732">
    <property type="entry name" value="OMPdecase"/>
</dbReference>
<comment type="pathway">
    <text evidence="2 9 12">Pyrimidine metabolism; UMP biosynthesis via de novo pathway; UMP from orotate: step 2/2.</text>
</comment>
<dbReference type="Gene3D" id="3.20.20.70">
    <property type="entry name" value="Aldolase class I"/>
    <property type="match status" value="1"/>
</dbReference>
<dbReference type="FunFam" id="3.20.20.70:FF:000015">
    <property type="entry name" value="Orotidine 5'-phosphate decarboxylase"/>
    <property type="match status" value="1"/>
</dbReference>
<evidence type="ECO:0000256" key="10">
    <source>
        <dbReference type="PIRSR" id="PIRSR614732-1"/>
    </source>
</evidence>
<evidence type="ECO:0000256" key="2">
    <source>
        <dbReference type="ARBA" id="ARBA00004861"/>
    </source>
</evidence>
<keyword evidence="4 9" id="KW-0210">Decarboxylase</keyword>
<evidence type="ECO:0000259" key="13">
    <source>
        <dbReference type="SMART" id="SM00934"/>
    </source>
</evidence>
<evidence type="ECO:0000256" key="5">
    <source>
        <dbReference type="ARBA" id="ARBA00022975"/>
    </source>
</evidence>
<feature type="binding site" evidence="9 11">
    <location>
        <position position="212"/>
    </location>
    <ligand>
        <name>substrate</name>
    </ligand>
</feature>
<dbReference type="PANTHER" id="PTHR32119">
    <property type="entry name" value="OROTIDINE 5'-PHOSPHATE DECARBOXYLASE"/>
    <property type="match status" value="1"/>
</dbReference>
<proteinExistence type="inferred from homology"/>
<evidence type="ECO:0000256" key="11">
    <source>
        <dbReference type="PIRSR" id="PIRSR614732-2"/>
    </source>
</evidence>
<gene>
    <name evidence="9 14" type="primary">pyrF</name>
    <name evidence="14" type="ORF">ISQ19_05550</name>
</gene>
<dbReference type="InterPro" id="IPR018089">
    <property type="entry name" value="OMPdecase_AS"/>
</dbReference>
<evidence type="ECO:0000256" key="9">
    <source>
        <dbReference type="HAMAP-Rule" id="MF_01200"/>
    </source>
</evidence>
<evidence type="ECO:0000256" key="1">
    <source>
        <dbReference type="ARBA" id="ARBA00002356"/>
    </source>
</evidence>
<keyword evidence="5 9" id="KW-0665">Pyrimidine biosynthesis</keyword>
<protein>
    <recommendedName>
        <fullName evidence="9">Orotidine 5'-phosphate decarboxylase</fullName>
        <ecNumber evidence="9">4.1.1.23</ecNumber>
    </recommendedName>
    <alternativeName>
        <fullName evidence="9">OMP decarboxylase</fullName>
        <shortName evidence="9">OMPDCase</shortName>
        <shortName evidence="9">OMPdecase</shortName>
    </alternativeName>
</protein>
<sequence length="236" mass="24125">MSAEIYCAIDTNELARAKTLAAQLAGHVGGLKIGMEYFYAHGAAGYRALVDHAVPIFLDLKLHDIPNTVASAVRALAPLEPALLNVHAGGGAAMMRAAADAAAEANDNGFSAPTMLAVTVLTSLEEADLQAMGVSGAPRDQVLRLAGLARANGMDGVVCSAHEIEPLRAEMGLDFKLIVPGIRPAGSATHDQKRVMTPQAAQKAGADILVIGRAITGADNPAMAAQSIAADLAGEG</sequence>
<evidence type="ECO:0000256" key="6">
    <source>
        <dbReference type="ARBA" id="ARBA00023239"/>
    </source>
</evidence>
<feature type="active site" description="Proton donor" evidence="9">
    <location>
        <position position="61"/>
    </location>
</feature>
<dbReference type="GO" id="GO:0006207">
    <property type="term" value="P:'de novo' pyrimidine nucleobase biosynthetic process"/>
    <property type="evidence" value="ECO:0007669"/>
    <property type="project" value="InterPro"/>
</dbReference>
<evidence type="ECO:0000256" key="8">
    <source>
        <dbReference type="ARBA" id="ARBA00061012"/>
    </source>
</evidence>
<dbReference type="HAMAP" id="MF_01200_B">
    <property type="entry name" value="OMPdecase_type1_B"/>
    <property type="match status" value="1"/>
</dbReference>
<organism evidence="14 15">
    <name type="scientific">PS1 clade bacterium</name>
    <dbReference type="NCBI Taxonomy" id="2175152"/>
    <lineage>
        <taxon>Bacteria</taxon>
        <taxon>Pseudomonadati</taxon>
        <taxon>Pseudomonadota</taxon>
        <taxon>Alphaproteobacteria</taxon>
        <taxon>PS1 clade</taxon>
    </lineage>
</organism>
<feature type="active site" description="For OMPdecase activity" evidence="10">
    <location>
        <position position="59"/>
    </location>
</feature>
<evidence type="ECO:0000313" key="15">
    <source>
        <dbReference type="Proteomes" id="UP000785783"/>
    </source>
</evidence>
<comment type="catalytic activity">
    <reaction evidence="7 9 12">
        <text>orotidine 5'-phosphate + H(+) = UMP + CO2</text>
        <dbReference type="Rhea" id="RHEA:11596"/>
        <dbReference type="ChEBI" id="CHEBI:15378"/>
        <dbReference type="ChEBI" id="CHEBI:16526"/>
        <dbReference type="ChEBI" id="CHEBI:57538"/>
        <dbReference type="ChEBI" id="CHEBI:57865"/>
        <dbReference type="EC" id="4.1.1.23"/>
    </reaction>
</comment>
<feature type="binding site" evidence="9">
    <location>
        <begin position="59"/>
        <end position="68"/>
    </location>
    <ligand>
        <name>substrate</name>
    </ligand>
</feature>
<feature type="binding site" evidence="9 11">
    <location>
        <position position="32"/>
    </location>
    <ligand>
        <name>substrate</name>
    </ligand>
</feature>
<comment type="function">
    <text evidence="1 9">Catalyzes the decarboxylation of orotidine 5'-monophosphate (OMP) to uridine 5'-monophosphate (UMP).</text>
</comment>
<evidence type="ECO:0000256" key="3">
    <source>
        <dbReference type="ARBA" id="ARBA00011738"/>
    </source>
</evidence>
<accession>A0A937HH95</accession>
<dbReference type="GO" id="GO:0044205">
    <property type="term" value="P:'de novo' UMP biosynthetic process"/>
    <property type="evidence" value="ECO:0007669"/>
    <property type="project" value="UniProtKB-UniRule"/>
</dbReference>
<dbReference type="EC" id="4.1.1.23" evidence="9"/>
<dbReference type="InterPro" id="IPR047596">
    <property type="entry name" value="OMPdecase_bac"/>
</dbReference>
<dbReference type="InterPro" id="IPR013785">
    <property type="entry name" value="Aldolase_TIM"/>
</dbReference>
<evidence type="ECO:0000313" key="14">
    <source>
        <dbReference type="EMBL" id="MBL6762144.1"/>
    </source>
</evidence>
<dbReference type="Proteomes" id="UP000785783">
    <property type="component" value="Unassembled WGS sequence"/>
</dbReference>
<feature type="domain" description="Orotidine 5'-phosphate decarboxylase" evidence="13">
    <location>
        <begin position="4"/>
        <end position="228"/>
    </location>
</feature>
<keyword evidence="6 9" id="KW-0456">Lyase</keyword>
<feature type="binding site" evidence="9 11">
    <location>
        <position position="10"/>
    </location>
    <ligand>
        <name>substrate</name>
    </ligand>
</feature>
<dbReference type="InterPro" id="IPR011060">
    <property type="entry name" value="RibuloseP-bd_barrel"/>
</dbReference>
<comment type="subunit">
    <text evidence="3 9">Homodimer.</text>
</comment>
<comment type="similarity">
    <text evidence="8 9">Belongs to the OMP decarboxylase family. Type 1 subfamily.</text>
</comment>
<feature type="binding site" evidence="9 11">
    <location>
        <position position="192"/>
    </location>
    <ligand>
        <name>substrate</name>
    </ligand>
</feature>
<name>A0A937HH95_9PROT</name>
<feature type="active site" description="For OMPdecase activity" evidence="10">
    <location>
        <position position="64"/>
    </location>
</feature>
<dbReference type="GO" id="GO:0004590">
    <property type="term" value="F:orotidine-5'-phosphate decarboxylase activity"/>
    <property type="evidence" value="ECO:0007669"/>
    <property type="project" value="UniProtKB-UniRule"/>
</dbReference>
<evidence type="ECO:0000256" key="12">
    <source>
        <dbReference type="RuleBase" id="RU000512"/>
    </source>
</evidence>
<evidence type="ECO:0000256" key="7">
    <source>
        <dbReference type="ARBA" id="ARBA00049157"/>
    </source>
</evidence>
<comment type="caution">
    <text evidence="14">The sequence shown here is derived from an EMBL/GenBank/DDBJ whole genome shotgun (WGS) entry which is preliminary data.</text>
</comment>
<dbReference type="InterPro" id="IPR001754">
    <property type="entry name" value="OMPdeCOase_dom"/>
</dbReference>
<dbReference type="PANTHER" id="PTHR32119:SF2">
    <property type="entry name" value="OROTIDINE 5'-PHOSPHATE DECARBOXYLASE"/>
    <property type="match status" value="1"/>
</dbReference>
<dbReference type="SUPFAM" id="SSF51366">
    <property type="entry name" value="Ribulose-phoshate binding barrel"/>
    <property type="match status" value="1"/>
</dbReference>
<feature type="binding site" evidence="9 11">
    <location>
        <position position="122"/>
    </location>
    <ligand>
        <name>substrate</name>
    </ligand>
</feature>
<dbReference type="Pfam" id="PF00215">
    <property type="entry name" value="OMPdecase"/>
    <property type="match status" value="1"/>
</dbReference>
<dbReference type="CDD" id="cd04725">
    <property type="entry name" value="OMP_decarboxylase_like"/>
    <property type="match status" value="1"/>
</dbReference>
<dbReference type="EMBL" id="JADHOK010000076">
    <property type="protein sequence ID" value="MBL6762144.1"/>
    <property type="molecule type" value="Genomic_DNA"/>
</dbReference>
<dbReference type="NCBIfam" id="TIGR01740">
    <property type="entry name" value="pyrF"/>
    <property type="match status" value="1"/>
</dbReference>
<dbReference type="PROSITE" id="PS00156">
    <property type="entry name" value="OMPDECASE"/>
    <property type="match status" value="1"/>
</dbReference>
<reference evidence="14" key="1">
    <citation type="submission" date="2020-10" db="EMBL/GenBank/DDBJ databases">
        <title>Microbiome of the Black Sea water column analyzed by genome centric metagenomics.</title>
        <authorList>
            <person name="Cabello-Yeves P.J."/>
            <person name="Callieri C."/>
            <person name="Picazo A."/>
            <person name="Mehrshad M."/>
            <person name="Haro-Moreno J.M."/>
            <person name="Roda-Garcia J."/>
            <person name="Dzembekova N."/>
            <person name="Slabakova V."/>
            <person name="Slabakova N."/>
            <person name="Moncheva S."/>
            <person name="Rodriguez-Valera F."/>
        </authorList>
    </citation>
    <scope>NUCLEOTIDE SEQUENCE</scope>
    <source>
        <strain evidence="14">BS307-5m-G5</strain>
    </source>
</reference>
<evidence type="ECO:0000256" key="4">
    <source>
        <dbReference type="ARBA" id="ARBA00022793"/>
    </source>
</evidence>